<protein>
    <recommendedName>
        <fullName evidence="3">ZU5 domain-containing protein</fullName>
    </recommendedName>
</protein>
<accession>A0ABZ2ZAZ9</accession>
<proteinExistence type="predicted"/>
<dbReference type="EMBL" id="CP150096">
    <property type="protein sequence ID" value="WZN48893.1"/>
    <property type="molecule type" value="Genomic_DNA"/>
</dbReference>
<evidence type="ECO:0000313" key="1">
    <source>
        <dbReference type="EMBL" id="WZN48893.1"/>
    </source>
</evidence>
<keyword evidence="2" id="KW-1185">Reference proteome</keyword>
<evidence type="ECO:0008006" key="3">
    <source>
        <dbReference type="Google" id="ProtNLM"/>
    </source>
</evidence>
<name>A0ABZ2ZAZ9_9BACT</name>
<organism evidence="1 2">
    <name type="scientific">Chitinophaga caseinilytica</name>
    <dbReference type="NCBI Taxonomy" id="2267521"/>
    <lineage>
        <taxon>Bacteria</taxon>
        <taxon>Pseudomonadati</taxon>
        <taxon>Bacteroidota</taxon>
        <taxon>Chitinophagia</taxon>
        <taxon>Chitinophagales</taxon>
        <taxon>Chitinophagaceae</taxon>
        <taxon>Chitinophaga</taxon>
    </lineage>
</organism>
<dbReference type="RefSeq" id="WP_341843471.1">
    <property type="nucleotide sequence ID" value="NZ_CP149792.1"/>
</dbReference>
<gene>
    <name evidence="1" type="ORF">WJU22_12000</name>
</gene>
<sequence length="361" mass="40071">MPAGAIAANTQFSVEPISNTLPGSPGIAYRLRPEGVKFAKPLTLQFTYNDADLDSTNEEALFMAYQSNDGIWRMIPKTQLDITQKKLTVQTDHFSDWAPYAMFWLTALKDAVKPKETTSLVIHTTENFLLADLTKNEVEIAKEKVLESAENVKNWKLTGAGKLVPDAKPFLANYTAPEKVPNPNPVTVSVEVHNFIPPGKIPGRGATGKAILFKKIRIYDDTYFYGTNGGVEYNTLQHWFFEEDGEEVMLIGGFTGTIAHIGLYLPKASGPGTYRMNMQGMVYIEDFSQAGKLLYNTVYTHCISGDDINAAGSIEIEKVETVNGVKYITGNFSVGMFKFTSCSPPVKQVTGQFRVRDRRSY</sequence>
<evidence type="ECO:0000313" key="2">
    <source>
        <dbReference type="Proteomes" id="UP001449657"/>
    </source>
</evidence>
<dbReference type="Proteomes" id="UP001449657">
    <property type="component" value="Chromosome"/>
</dbReference>
<reference evidence="1 2" key="1">
    <citation type="submission" date="2024-03" db="EMBL/GenBank/DDBJ databases">
        <title>Chitinophaga caseinilytica sp. nov., a casein hydrolysing bacterium isolated from forest soil.</title>
        <authorList>
            <person name="Lee D.S."/>
            <person name="Han D.M."/>
            <person name="Baek J.H."/>
            <person name="Choi D.G."/>
            <person name="Jeon J.H."/>
            <person name="Jeon C.O."/>
        </authorList>
    </citation>
    <scope>NUCLEOTIDE SEQUENCE [LARGE SCALE GENOMIC DNA]</scope>
    <source>
        <strain evidence="1 2">KACC 19118</strain>
    </source>
</reference>